<dbReference type="OrthoDB" id="3526267at2"/>
<proteinExistence type="predicted"/>
<dbReference type="Pfam" id="PF01022">
    <property type="entry name" value="HTH_5"/>
    <property type="match status" value="1"/>
</dbReference>
<dbReference type="InterPro" id="IPR011991">
    <property type="entry name" value="ArsR-like_HTH"/>
</dbReference>
<dbReference type="EMBL" id="BLAF01000081">
    <property type="protein sequence ID" value="GES26230.1"/>
    <property type="molecule type" value="Genomic_DNA"/>
</dbReference>
<dbReference type="PANTHER" id="PTHR33164">
    <property type="entry name" value="TRANSCRIPTIONAL REGULATOR, MARR FAMILY"/>
    <property type="match status" value="1"/>
</dbReference>
<name>A0A5M3XYX7_9ACTN</name>
<keyword evidence="3" id="KW-1185">Reference proteome</keyword>
<evidence type="ECO:0000259" key="1">
    <source>
        <dbReference type="PROSITE" id="PS50995"/>
    </source>
</evidence>
<comment type="caution">
    <text evidence="2">The sequence shown here is derived from an EMBL/GenBank/DDBJ whole genome shotgun (WGS) entry which is preliminary data.</text>
</comment>
<dbReference type="SMART" id="SM00347">
    <property type="entry name" value="HTH_MARR"/>
    <property type="match status" value="1"/>
</dbReference>
<organism evidence="2 3">
    <name type="scientific">Acrocarpospora pleiomorpha</name>
    <dbReference type="NCBI Taxonomy" id="90975"/>
    <lineage>
        <taxon>Bacteria</taxon>
        <taxon>Bacillati</taxon>
        <taxon>Actinomycetota</taxon>
        <taxon>Actinomycetes</taxon>
        <taxon>Streptosporangiales</taxon>
        <taxon>Streptosporangiaceae</taxon>
        <taxon>Acrocarpospora</taxon>
    </lineage>
</organism>
<dbReference type="InterPro" id="IPR036388">
    <property type="entry name" value="WH-like_DNA-bd_sf"/>
</dbReference>
<dbReference type="InterPro" id="IPR039422">
    <property type="entry name" value="MarR/SlyA-like"/>
</dbReference>
<accession>A0A5M3XYX7</accession>
<dbReference type="PROSITE" id="PS50995">
    <property type="entry name" value="HTH_MARR_2"/>
    <property type="match status" value="1"/>
</dbReference>
<dbReference type="GO" id="GO:0003700">
    <property type="term" value="F:DNA-binding transcription factor activity"/>
    <property type="evidence" value="ECO:0007669"/>
    <property type="project" value="InterPro"/>
</dbReference>
<dbReference type="SUPFAM" id="SSF46785">
    <property type="entry name" value="Winged helix' DNA-binding domain"/>
    <property type="match status" value="1"/>
</dbReference>
<sequence length="152" mass="17064">MEPRGGWLDETEQRAWQGLLAFAMLALPELERAQRRHGLVHIEYGLLAALTERSFRLSDLASMLNMSQSRLSHRMNKLRDRGLVTVRPCLDDGRVTIAEITPSGRCLVEKIAPEHVEDVRRLVFDSLSPAQTRALADALQAVMSGLRMCSPD</sequence>
<dbReference type="PANTHER" id="PTHR33164:SF99">
    <property type="entry name" value="MARR FAMILY REGULATORY PROTEIN"/>
    <property type="match status" value="1"/>
</dbReference>
<dbReference type="AlphaFoldDB" id="A0A5M3XYX7"/>
<dbReference type="Proteomes" id="UP000377595">
    <property type="component" value="Unassembled WGS sequence"/>
</dbReference>
<reference evidence="2 3" key="1">
    <citation type="submission" date="2019-10" db="EMBL/GenBank/DDBJ databases">
        <title>Whole genome shotgun sequence of Acrocarpospora pleiomorpha NBRC 16267.</title>
        <authorList>
            <person name="Ichikawa N."/>
            <person name="Kimura A."/>
            <person name="Kitahashi Y."/>
            <person name="Komaki H."/>
            <person name="Oguchi A."/>
        </authorList>
    </citation>
    <scope>NUCLEOTIDE SEQUENCE [LARGE SCALE GENOMIC DNA]</scope>
    <source>
        <strain evidence="2 3">NBRC 16267</strain>
    </source>
</reference>
<dbReference type="InterPro" id="IPR000835">
    <property type="entry name" value="HTH_MarR-typ"/>
</dbReference>
<evidence type="ECO:0000313" key="2">
    <source>
        <dbReference type="EMBL" id="GES26230.1"/>
    </source>
</evidence>
<dbReference type="GO" id="GO:0006950">
    <property type="term" value="P:response to stress"/>
    <property type="evidence" value="ECO:0007669"/>
    <property type="project" value="TreeGrafter"/>
</dbReference>
<evidence type="ECO:0000313" key="3">
    <source>
        <dbReference type="Proteomes" id="UP000377595"/>
    </source>
</evidence>
<gene>
    <name evidence="2" type="ORF">Aple_091290</name>
</gene>
<dbReference type="RefSeq" id="WP_155350962.1">
    <property type="nucleotide sequence ID" value="NZ_BAAAHM010000059.1"/>
</dbReference>
<dbReference type="Gene3D" id="1.10.10.10">
    <property type="entry name" value="Winged helix-like DNA-binding domain superfamily/Winged helix DNA-binding domain"/>
    <property type="match status" value="1"/>
</dbReference>
<dbReference type="InterPro" id="IPR001845">
    <property type="entry name" value="HTH_ArsR_DNA-bd_dom"/>
</dbReference>
<dbReference type="InterPro" id="IPR036390">
    <property type="entry name" value="WH_DNA-bd_sf"/>
</dbReference>
<dbReference type="CDD" id="cd00090">
    <property type="entry name" value="HTH_ARSR"/>
    <property type="match status" value="1"/>
</dbReference>
<protein>
    <submittedName>
        <fullName evidence="2">Transcriptional regulator</fullName>
    </submittedName>
</protein>
<feature type="domain" description="HTH marR-type" evidence="1">
    <location>
        <begin position="1"/>
        <end position="144"/>
    </location>
</feature>